<name>A0ACC2CJC4_DIPCM</name>
<evidence type="ECO:0000313" key="1">
    <source>
        <dbReference type="EMBL" id="KAJ7541787.1"/>
    </source>
</evidence>
<comment type="caution">
    <text evidence="1">The sequence shown here is derived from an EMBL/GenBank/DDBJ whole genome shotgun (WGS) entry which is preliminary data.</text>
</comment>
<proteinExistence type="predicted"/>
<protein>
    <submittedName>
        <fullName evidence="1">Uncharacterized protein</fullName>
    </submittedName>
</protein>
<gene>
    <name evidence="1" type="ORF">O6H91_10G076800</name>
</gene>
<organism evidence="1 2">
    <name type="scientific">Diphasiastrum complanatum</name>
    <name type="common">Issler's clubmoss</name>
    <name type="synonym">Lycopodium complanatum</name>
    <dbReference type="NCBI Taxonomy" id="34168"/>
    <lineage>
        <taxon>Eukaryota</taxon>
        <taxon>Viridiplantae</taxon>
        <taxon>Streptophyta</taxon>
        <taxon>Embryophyta</taxon>
        <taxon>Tracheophyta</taxon>
        <taxon>Lycopodiopsida</taxon>
        <taxon>Lycopodiales</taxon>
        <taxon>Lycopodiaceae</taxon>
        <taxon>Lycopodioideae</taxon>
        <taxon>Diphasiastrum</taxon>
    </lineage>
</organism>
<dbReference type="Proteomes" id="UP001162992">
    <property type="component" value="Chromosome 10"/>
</dbReference>
<dbReference type="EMBL" id="CM055101">
    <property type="protein sequence ID" value="KAJ7541787.1"/>
    <property type="molecule type" value="Genomic_DNA"/>
</dbReference>
<reference evidence="2" key="1">
    <citation type="journal article" date="2024" name="Proc. Natl. Acad. Sci. U.S.A.">
        <title>Extraordinary preservation of gene collinearity over three hundred million years revealed in homosporous lycophytes.</title>
        <authorList>
            <person name="Li C."/>
            <person name="Wickell D."/>
            <person name="Kuo L.Y."/>
            <person name="Chen X."/>
            <person name="Nie B."/>
            <person name="Liao X."/>
            <person name="Peng D."/>
            <person name="Ji J."/>
            <person name="Jenkins J."/>
            <person name="Williams M."/>
            <person name="Shu S."/>
            <person name="Plott C."/>
            <person name="Barry K."/>
            <person name="Rajasekar S."/>
            <person name="Grimwood J."/>
            <person name="Han X."/>
            <person name="Sun S."/>
            <person name="Hou Z."/>
            <person name="He W."/>
            <person name="Dai G."/>
            <person name="Sun C."/>
            <person name="Schmutz J."/>
            <person name="Leebens-Mack J.H."/>
            <person name="Li F.W."/>
            <person name="Wang L."/>
        </authorList>
    </citation>
    <scope>NUCLEOTIDE SEQUENCE [LARGE SCALE GENOMIC DNA]</scope>
    <source>
        <strain evidence="2">cv. PW_Plant_1</strain>
    </source>
</reference>
<evidence type="ECO:0000313" key="2">
    <source>
        <dbReference type="Proteomes" id="UP001162992"/>
    </source>
</evidence>
<keyword evidence="2" id="KW-1185">Reference proteome</keyword>
<accession>A0ACC2CJC4</accession>
<sequence length="391" mass="42830">MLPEPARNEDLSMFFSVFDELVLRKELELLDIKPLHVYTLWTYVLAHKAVSFQDVPGLPQAAYALLRSKFKTLSSRVQSQSTSSDASTTKLLIMLQSGQSVEAVIMRHDSSFGKYAGGPRPKNIRATLCVSSQVGCKMGCTFCATGAMGFKGNLSAGEIVEQLVHASCITPIRNIVFMGMGEPLNNYSAVIQAVRTMTGRCFGLSPNHITVSTVGVVPRILSLAHDLPGIRLAVSVHAPTQELRCQIVPAARAFPLGKLVEALNSYQAISKQTILIEYVMLAGINDTTENAHQLGKLLMKHEVVVNLIPYNPTLAMEGYKASTQENVFLFQKLIREVYGLRTTIRKEMGQDIQGACGQLALHQTNIDRPLGTKSRPAPILSDIEDICQMSP</sequence>